<proteinExistence type="predicted"/>
<accession>A0ACC7LYU1</accession>
<gene>
    <name evidence="1" type="ORF">ACIKP7_16400</name>
</gene>
<evidence type="ECO:0000313" key="1">
    <source>
        <dbReference type="EMBL" id="MFJ1339704.1"/>
    </source>
</evidence>
<evidence type="ECO:0000313" key="2">
    <source>
        <dbReference type="Proteomes" id="UP001615411"/>
    </source>
</evidence>
<protein>
    <submittedName>
        <fullName evidence="1">Phospholipase effector Tle1 domain-containing protein</fullName>
    </submittedName>
</protein>
<dbReference type="Proteomes" id="UP001615411">
    <property type="component" value="Unassembled WGS sequence"/>
</dbReference>
<name>A0ACC7LYU1_9PSED</name>
<reference evidence="1" key="1">
    <citation type="submission" date="2024-10" db="EMBL/GenBank/DDBJ databases">
        <title>Aeromonas and Pseudomonas from the Cagarras Archipelago, Rio de Janeiro, Brazil.</title>
        <authorList>
            <person name="Canellas A.L.B."/>
            <person name="Laport M.S."/>
        </authorList>
    </citation>
    <scope>NUCLEOTIDE SEQUENCE</scope>
    <source>
        <strain evidence="1">ACP-7</strain>
    </source>
</reference>
<organism evidence="1 2">
    <name type="scientific">Pseudomonas caricapapayae</name>
    <dbReference type="NCBI Taxonomy" id="46678"/>
    <lineage>
        <taxon>Bacteria</taxon>
        <taxon>Pseudomonadati</taxon>
        <taxon>Pseudomonadota</taxon>
        <taxon>Gammaproteobacteria</taxon>
        <taxon>Pseudomonadales</taxon>
        <taxon>Pseudomonadaceae</taxon>
        <taxon>Pseudomonas</taxon>
    </lineage>
</organism>
<keyword evidence="2" id="KW-1185">Reference proteome</keyword>
<comment type="caution">
    <text evidence="1">The sequence shown here is derived from an EMBL/GenBank/DDBJ whole genome shotgun (WGS) entry which is preliminary data.</text>
</comment>
<sequence>MSFIVDQRDVASSQGNSGHSSVTLRVGVFFDGTGNNLRNSDAAADCRDPLKLARSQALREQCASYGYDGRGSVPADSYGTAKSNIAKLYELYRDQVAERLQGDQRSVSLKVYVEGIGTQAGETDSTLSKLTGRYASGVIARVRQVPAAIFEQLTRWSQMNPGVRIQQVELDIFGFSRGAAAARHFANDIGRGGTSLLAQRWPASLLAEDFDWQSSKSLTINFIGLFDSVAAIVSVFNGNFSPANANYGGIEMKLAPKAARKIVHLVARDEQRKNFPLTQCDDDTVVPGAHADVGGGYMPREWEHLVLTRPVSSVEAHDRANEESRVYLHTQAQFLANQQAWQQLNLEVELCCLAEVTPPAKRDTAAAKRVTAFVRGKREMVGDLALVYLRIMHSLGVDHDVPFEALDEQRMALPLPLQPIAAKLAAYVSGETPSLALSTEDERLLSGRYIHLSSHWSTQGTPREGIDAKYINRPHESGQRSVYPNE</sequence>
<dbReference type="EMBL" id="JBIUGF010000051">
    <property type="protein sequence ID" value="MFJ1339704.1"/>
    <property type="molecule type" value="Genomic_DNA"/>
</dbReference>